<dbReference type="InterPro" id="IPR011701">
    <property type="entry name" value="MFS"/>
</dbReference>
<feature type="transmembrane region" description="Helical" evidence="10">
    <location>
        <begin position="173"/>
        <end position="197"/>
    </location>
</feature>
<feature type="transmembrane region" description="Helical" evidence="10">
    <location>
        <begin position="94"/>
        <end position="114"/>
    </location>
</feature>
<evidence type="ECO:0000313" key="12">
    <source>
        <dbReference type="Proteomes" id="UP001201980"/>
    </source>
</evidence>
<dbReference type="AlphaFoldDB" id="A0AAD5RH74"/>
<evidence type="ECO:0000256" key="2">
    <source>
        <dbReference type="ARBA" id="ARBA00008335"/>
    </source>
</evidence>
<feature type="region of interest" description="Disordered" evidence="9">
    <location>
        <begin position="325"/>
        <end position="347"/>
    </location>
</feature>
<keyword evidence="3" id="KW-0813">Transport</keyword>
<keyword evidence="4" id="KW-0926">Vacuole</keyword>
<feature type="compositionally biased region" description="Basic and acidic residues" evidence="9">
    <location>
        <begin position="1"/>
        <end position="10"/>
    </location>
</feature>
<evidence type="ECO:0000256" key="10">
    <source>
        <dbReference type="SAM" id="Phobius"/>
    </source>
</evidence>
<reference evidence="11" key="1">
    <citation type="submission" date="2022-07" db="EMBL/GenBank/DDBJ databases">
        <title>Draft genome sequence of Zalerion maritima ATCC 34329, a (micro)plastics degrading marine fungus.</title>
        <authorList>
            <person name="Paco A."/>
            <person name="Goncalves M.F.M."/>
            <person name="Rocha-Santos T.A.P."/>
            <person name="Alves A."/>
        </authorList>
    </citation>
    <scope>NUCLEOTIDE SEQUENCE</scope>
    <source>
        <strain evidence="11">ATCC 34329</strain>
    </source>
</reference>
<organism evidence="11 12">
    <name type="scientific">Zalerion maritima</name>
    <dbReference type="NCBI Taxonomy" id="339359"/>
    <lineage>
        <taxon>Eukaryota</taxon>
        <taxon>Fungi</taxon>
        <taxon>Dikarya</taxon>
        <taxon>Ascomycota</taxon>
        <taxon>Pezizomycotina</taxon>
        <taxon>Sordariomycetes</taxon>
        <taxon>Lulworthiomycetidae</taxon>
        <taxon>Lulworthiales</taxon>
        <taxon>Lulworthiaceae</taxon>
        <taxon>Zalerion</taxon>
    </lineage>
</organism>
<evidence type="ECO:0000256" key="9">
    <source>
        <dbReference type="SAM" id="MobiDB-lite"/>
    </source>
</evidence>
<accession>A0AAD5RH74</accession>
<sequence>MAPEAADHRPGGPGETSPLLLQQEQEQQQRRPISISSSVATSTTSTSSASRRRHNAVRAVSFSIAVVAALCGNSISVFSLYAPVIQRRLHYNQFQVNGLAIAASISLYTPVPLMGYVCDRFGPRPLCLVASIFFGLGYGGAAVVYRYVDRVHRGFYGNNGDGGKGGDGLEGTYYMMLAAFVCIGIATCGMYLSSVAVTAKNFGKGKHRGLALSIPITCFGLSGMWISQFGSWVLCEKNEEDGSKGDVDVYRFFGFLAFLLVVVGILSVFLLRIVNEEEMIEEAVEELTSSGILDGSALLSRHNSAYDSIPVYNGRVDEEAPRVQANGTAAGGGANDGDADNKDPTDEDDARWKKNFLLNAETRRFLYDHTMWWLTIAFFLIIGPGEAFINNMGTIIGTLYNPSAVKTDGPPPTRPATHVSIVAFTSTAARIIGGTLSDILAPNPATDHPQISGAASPRRAANYKASRVSFLLFFSAAMSIGFLTQASGFVQEHGERFWIISSLIGFGYGGVFSITPIIITVIWGVENFATNWGIVAMFPAVGSIVWGLIYSAVYESGAKEGERESRPGQGETKDEDLFCYGTHCYASAFWAMTISIWLGSVLVTWAWKGRNGWAQRRVVV</sequence>
<feature type="compositionally biased region" description="Low complexity" evidence="9">
    <location>
        <begin position="17"/>
        <end position="49"/>
    </location>
</feature>
<feature type="transmembrane region" description="Helical" evidence="10">
    <location>
        <begin position="209"/>
        <end position="229"/>
    </location>
</feature>
<evidence type="ECO:0000256" key="8">
    <source>
        <dbReference type="ARBA" id="ARBA00039330"/>
    </source>
</evidence>
<keyword evidence="12" id="KW-1185">Reference proteome</keyword>
<dbReference type="GO" id="GO:0022857">
    <property type="term" value="F:transmembrane transporter activity"/>
    <property type="evidence" value="ECO:0007669"/>
    <property type="project" value="InterPro"/>
</dbReference>
<comment type="similarity">
    <text evidence="2">Belongs to the major facilitator superfamily.</text>
</comment>
<evidence type="ECO:0000256" key="5">
    <source>
        <dbReference type="ARBA" id="ARBA00022692"/>
    </source>
</evidence>
<gene>
    <name evidence="11" type="ORF">MKZ38_008903</name>
</gene>
<feature type="transmembrane region" description="Helical" evidence="10">
    <location>
        <begin position="59"/>
        <end position="82"/>
    </location>
</feature>
<dbReference type="PANTHER" id="PTHR21576:SF45">
    <property type="entry name" value="TRANSPORTER MCH1-RELATED"/>
    <property type="match status" value="1"/>
</dbReference>
<comment type="caution">
    <text evidence="11">The sequence shown here is derived from an EMBL/GenBank/DDBJ whole genome shotgun (WGS) entry which is preliminary data.</text>
</comment>
<evidence type="ECO:0000256" key="3">
    <source>
        <dbReference type="ARBA" id="ARBA00022448"/>
    </source>
</evidence>
<dbReference type="InterPro" id="IPR036259">
    <property type="entry name" value="MFS_trans_sf"/>
</dbReference>
<feature type="region of interest" description="Disordered" evidence="9">
    <location>
        <begin position="1"/>
        <end position="50"/>
    </location>
</feature>
<name>A0AAD5RH74_9PEZI</name>
<feature type="transmembrane region" description="Helical" evidence="10">
    <location>
        <begin position="249"/>
        <end position="271"/>
    </location>
</feature>
<dbReference type="PANTHER" id="PTHR21576">
    <property type="entry name" value="UNCHARACTERIZED NODULIN-LIKE PROTEIN"/>
    <property type="match status" value="1"/>
</dbReference>
<evidence type="ECO:0000256" key="6">
    <source>
        <dbReference type="ARBA" id="ARBA00022989"/>
    </source>
</evidence>
<feature type="transmembrane region" description="Helical" evidence="10">
    <location>
        <begin position="532"/>
        <end position="553"/>
    </location>
</feature>
<feature type="transmembrane region" description="Helical" evidence="10">
    <location>
        <begin position="468"/>
        <end position="491"/>
    </location>
</feature>
<dbReference type="Gene3D" id="1.20.1250.20">
    <property type="entry name" value="MFS general substrate transporter like domains"/>
    <property type="match status" value="2"/>
</dbReference>
<dbReference type="Proteomes" id="UP001201980">
    <property type="component" value="Unassembled WGS sequence"/>
</dbReference>
<proteinExistence type="inferred from homology"/>
<dbReference type="CDD" id="cd17354">
    <property type="entry name" value="MFS_Mch1p_like"/>
    <property type="match status" value="1"/>
</dbReference>
<keyword evidence="5 10" id="KW-0812">Transmembrane</keyword>
<evidence type="ECO:0000256" key="4">
    <source>
        <dbReference type="ARBA" id="ARBA00022554"/>
    </source>
</evidence>
<evidence type="ECO:0000256" key="1">
    <source>
        <dbReference type="ARBA" id="ARBA00004128"/>
    </source>
</evidence>
<dbReference type="GO" id="GO:0000329">
    <property type="term" value="C:fungal-type vacuole membrane"/>
    <property type="evidence" value="ECO:0007669"/>
    <property type="project" value="TreeGrafter"/>
</dbReference>
<dbReference type="SUPFAM" id="SSF103473">
    <property type="entry name" value="MFS general substrate transporter"/>
    <property type="match status" value="1"/>
</dbReference>
<evidence type="ECO:0000313" key="11">
    <source>
        <dbReference type="EMBL" id="KAJ2893228.1"/>
    </source>
</evidence>
<dbReference type="EMBL" id="JAKWBI020000642">
    <property type="protein sequence ID" value="KAJ2893228.1"/>
    <property type="molecule type" value="Genomic_DNA"/>
</dbReference>
<dbReference type="Pfam" id="PF07690">
    <property type="entry name" value="MFS_1"/>
    <property type="match status" value="1"/>
</dbReference>
<keyword evidence="7 10" id="KW-0472">Membrane</keyword>
<feature type="transmembrane region" description="Helical" evidence="10">
    <location>
        <begin position="497"/>
        <end position="525"/>
    </location>
</feature>
<evidence type="ECO:0000256" key="7">
    <source>
        <dbReference type="ARBA" id="ARBA00023136"/>
    </source>
</evidence>
<protein>
    <recommendedName>
        <fullName evidence="8">Probable transporter MCH1</fullName>
    </recommendedName>
</protein>
<keyword evidence="6 10" id="KW-1133">Transmembrane helix</keyword>
<comment type="subcellular location">
    <subcellularLocation>
        <location evidence="1">Vacuole membrane</location>
        <topology evidence="1">Multi-pass membrane protein</topology>
    </subcellularLocation>
</comment>
<feature type="transmembrane region" description="Helical" evidence="10">
    <location>
        <begin position="588"/>
        <end position="607"/>
    </location>
</feature>
<feature type="transmembrane region" description="Helical" evidence="10">
    <location>
        <begin position="126"/>
        <end position="148"/>
    </location>
</feature>